<dbReference type="PANTHER" id="PTHR38588">
    <property type="entry name" value="BLL0334 PROTEIN"/>
    <property type="match status" value="1"/>
</dbReference>
<evidence type="ECO:0000256" key="2">
    <source>
        <dbReference type="SAM" id="MobiDB-lite"/>
    </source>
</evidence>
<evidence type="ECO:0000313" key="5">
    <source>
        <dbReference type="Proteomes" id="UP000050867"/>
    </source>
</evidence>
<keyword evidence="3" id="KW-0812">Transmembrane</keyword>
<reference evidence="4 5" key="1">
    <citation type="submission" date="2015-10" db="EMBL/GenBank/DDBJ databases">
        <title>Draft genome sequence of pyrrolomycin-producing Streptomyces vitaminophilus.</title>
        <authorList>
            <person name="Graham D.E."/>
            <person name="Mahan K.M."/>
            <person name="Klingeman D.M."/>
            <person name="Hettich R.L."/>
            <person name="Parry R.J."/>
        </authorList>
    </citation>
    <scope>NUCLEOTIDE SEQUENCE [LARGE SCALE GENOMIC DNA]</scope>
    <source>
        <strain evidence="4 5">ATCC 31673</strain>
    </source>
</reference>
<proteinExistence type="predicted"/>
<keyword evidence="3" id="KW-0472">Membrane</keyword>
<evidence type="ECO:0000256" key="1">
    <source>
        <dbReference type="SAM" id="Coils"/>
    </source>
</evidence>
<dbReference type="eggNOG" id="COG3427">
    <property type="taxonomic scope" value="Bacteria"/>
</dbReference>
<protein>
    <recommendedName>
        <fullName evidence="6">Carbon monoxide dehydrogenase subunit G</fullName>
    </recommendedName>
</protein>
<dbReference type="InterPro" id="IPR023393">
    <property type="entry name" value="START-like_dom_sf"/>
</dbReference>
<evidence type="ECO:0000256" key="3">
    <source>
        <dbReference type="SAM" id="Phobius"/>
    </source>
</evidence>
<sequence length="380" mass="39352">MKVPYPVEDVRRALADAERVRRCVPGAQSDAGGDGLSGRLRLRIAGSTITYRGELRVEPRTHGVRLEAQGREARGNGGAEAVVDIVAEPDPSGGTVLHVTGSVTAQGRLAEVDAQTAGAAGRRLLDRFLNDLLPRERPAGPSARDTDAAVAAGEAPADVSPQADVPQAEVPTEVPEAVTEVPGAEVPEAEVSEAEALQARALQAEADALDAEADALDAEDEADALRAEGLDVEGLDIEGIDPEASQAEELEAEELEAEDLEAEALEAEVEALEAEALEAEAEIIEAEVIEAEAERAAAEGAGAPAPAEMAPVEEPLGGNGRRTMIGRSAEEVDHAPPQGRYAPVANPTARAAVSLRWAGPAAAALVASAVVVGRALRRRR</sequence>
<gene>
    <name evidence="4" type="ORF">AQ490_26835</name>
</gene>
<feature type="region of interest" description="Disordered" evidence="2">
    <location>
        <begin position="135"/>
        <end position="174"/>
    </location>
</feature>
<accession>A0A0T6LPN9</accession>
<evidence type="ECO:0008006" key="6">
    <source>
        <dbReference type="Google" id="ProtNLM"/>
    </source>
</evidence>
<feature type="compositionally biased region" description="Low complexity" evidence="2">
    <location>
        <begin position="148"/>
        <end position="158"/>
    </location>
</feature>
<dbReference type="Proteomes" id="UP000050867">
    <property type="component" value="Unassembled WGS sequence"/>
</dbReference>
<comment type="caution">
    <text evidence="4">The sequence shown here is derived from an EMBL/GenBank/DDBJ whole genome shotgun (WGS) entry which is preliminary data.</text>
</comment>
<dbReference type="SUPFAM" id="SSF55961">
    <property type="entry name" value="Bet v1-like"/>
    <property type="match status" value="1"/>
</dbReference>
<evidence type="ECO:0000313" key="4">
    <source>
        <dbReference type="EMBL" id="KRV48078.1"/>
    </source>
</evidence>
<keyword evidence="1" id="KW-0175">Coiled coil</keyword>
<dbReference type="InterPro" id="IPR010419">
    <property type="entry name" value="CO_DH_gsu"/>
</dbReference>
<feature type="coiled-coil region" evidence="1">
    <location>
        <begin position="194"/>
        <end position="301"/>
    </location>
</feature>
<dbReference type="AlphaFoldDB" id="A0A0T6LPN9"/>
<dbReference type="PANTHER" id="PTHR38588:SF1">
    <property type="entry name" value="BLL0334 PROTEIN"/>
    <property type="match status" value="1"/>
</dbReference>
<name>A0A0T6LPN9_WENVI</name>
<keyword evidence="5" id="KW-1185">Reference proteome</keyword>
<dbReference type="EMBL" id="LLZU01000032">
    <property type="protein sequence ID" value="KRV48078.1"/>
    <property type="molecule type" value="Genomic_DNA"/>
</dbReference>
<keyword evidence="3" id="KW-1133">Transmembrane helix</keyword>
<dbReference type="Gene3D" id="3.30.530.20">
    <property type="match status" value="1"/>
</dbReference>
<feature type="transmembrane region" description="Helical" evidence="3">
    <location>
        <begin position="357"/>
        <end position="376"/>
    </location>
</feature>
<feature type="compositionally biased region" description="Low complexity" evidence="2">
    <location>
        <begin position="165"/>
        <end position="174"/>
    </location>
</feature>
<dbReference type="Pfam" id="PF06240">
    <property type="entry name" value="COXG"/>
    <property type="match status" value="1"/>
</dbReference>
<dbReference type="STRING" id="76728.AQ490_26835"/>
<organism evidence="4 5">
    <name type="scientific">Wenjunlia vitaminophila</name>
    <name type="common">Streptomyces vitaminophilus</name>
    <dbReference type="NCBI Taxonomy" id="76728"/>
    <lineage>
        <taxon>Bacteria</taxon>
        <taxon>Bacillati</taxon>
        <taxon>Actinomycetota</taxon>
        <taxon>Actinomycetes</taxon>
        <taxon>Kitasatosporales</taxon>
        <taxon>Streptomycetaceae</taxon>
        <taxon>Wenjunlia</taxon>
    </lineage>
</organism>